<proteinExistence type="predicted"/>
<dbReference type="EMBL" id="BAAALT010000016">
    <property type="protein sequence ID" value="GAA1789127.1"/>
    <property type="molecule type" value="Genomic_DNA"/>
</dbReference>
<dbReference type="Proteomes" id="UP001500218">
    <property type="component" value="Unassembled WGS sequence"/>
</dbReference>
<protein>
    <submittedName>
        <fullName evidence="1">Uncharacterized protein</fullName>
    </submittedName>
</protein>
<evidence type="ECO:0000313" key="2">
    <source>
        <dbReference type="Proteomes" id="UP001500218"/>
    </source>
</evidence>
<organism evidence="1 2">
    <name type="scientific">Luedemannella flava</name>
    <dbReference type="NCBI Taxonomy" id="349316"/>
    <lineage>
        <taxon>Bacteria</taxon>
        <taxon>Bacillati</taxon>
        <taxon>Actinomycetota</taxon>
        <taxon>Actinomycetes</taxon>
        <taxon>Micromonosporales</taxon>
        <taxon>Micromonosporaceae</taxon>
        <taxon>Luedemannella</taxon>
    </lineage>
</organism>
<reference evidence="2" key="1">
    <citation type="journal article" date="2019" name="Int. J. Syst. Evol. Microbiol.">
        <title>The Global Catalogue of Microorganisms (GCM) 10K type strain sequencing project: providing services to taxonomists for standard genome sequencing and annotation.</title>
        <authorList>
            <consortium name="The Broad Institute Genomics Platform"/>
            <consortium name="The Broad Institute Genome Sequencing Center for Infectious Disease"/>
            <person name="Wu L."/>
            <person name="Ma J."/>
        </authorList>
    </citation>
    <scope>NUCLEOTIDE SEQUENCE [LARGE SCALE GENOMIC DNA]</scope>
    <source>
        <strain evidence="2">JCM 13250</strain>
    </source>
</reference>
<gene>
    <name evidence="1" type="ORF">GCM10009682_08990</name>
</gene>
<keyword evidence="2" id="KW-1185">Reference proteome</keyword>
<name>A0ABP4XRE7_9ACTN</name>
<accession>A0ABP4XRE7</accession>
<sequence length="60" mass="6445">MGIGGAGRRGGRVMMTVPMALDVRCRRRCVSAPVPVVVHKAVHNPVEKTVHNRGTVQVEA</sequence>
<comment type="caution">
    <text evidence="1">The sequence shown here is derived from an EMBL/GenBank/DDBJ whole genome shotgun (WGS) entry which is preliminary data.</text>
</comment>
<evidence type="ECO:0000313" key="1">
    <source>
        <dbReference type="EMBL" id="GAA1789127.1"/>
    </source>
</evidence>